<name>A0ABP5C1X0_9MICO</name>
<proteinExistence type="predicted"/>
<evidence type="ECO:0000313" key="1">
    <source>
        <dbReference type="EMBL" id="GAA1955243.1"/>
    </source>
</evidence>
<reference evidence="2" key="1">
    <citation type="journal article" date="2019" name="Int. J. Syst. Evol. Microbiol.">
        <title>The Global Catalogue of Microorganisms (GCM) 10K type strain sequencing project: providing services to taxonomists for standard genome sequencing and annotation.</title>
        <authorList>
            <consortium name="The Broad Institute Genomics Platform"/>
            <consortium name="The Broad Institute Genome Sequencing Center for Infectious Disease"/>
            <person name="Wu L."/>
            <person name="Ma J."/>
        </authorList>
    </citation>
    <scope>NUCLEOTIDE SEQUENCE [LARGE SCALE GENOMIC DNA]</scope>
    <source>
        <strain evidence="2">JCM 13584</strain>
    </source>
</reference>
<accession>A0ABP5C1X0</accession>
<comment type="caution">
    <text evidence="1">The sequence shown here is derived from an EMBL/GenBank/DDBJ whole genome shotgun (WGS) entry which is preliminary data.</text>
</comment>
<evidence type="ECO:0008006" key="3">
    <source>
        <dbReference type="Google" id="ProtNLM"/>
    </source>
</evidence>
<protein>
    <recommendedName>
        <fullName evidence="3">Nucleotidyltransferase</fullName>
    </recommendedName>
</protein>
<dbReference type="EMBL" id="BAAAMK010000004">
    <property type="protein sequence ID" value="GAA1955243.1"/>
    <property type="molecule type" value="Genomic_DNA"/>
</dbReference>
<keyword evidence="2" id="KW-1185">Reference proteome</keyword>
<evidence type="ECO:0000313" key="2">
    <source>
        <dbReference type="Proteomes" id="UP001499954"/>
    </source>
</evidence>
<gene>
    <name evidence="1" type="ORF">GCM10009717_21510</name>
</gene>
<dbReference type="Proteomes" id="UP001499954">
    <property type="component" value="Unassembled WGS sequence"/>
</dbReference>
<sequence>MFLAADAEPVSVWLDAAGLPSRLVYRSIRYRVIDTPTKLGVDPEWPSGISHPPADVTLAPGWRVTGRAESDDLLVFDLRLTPTGWIAERVFE</sequence>
<organism evidence="1 2">
    <name type="scientific">Agromyces allii</name>
    <dbReference type="NCBI Taxonomy" id="393607"/>
    <lineage>
        <taxon>Bacteria</taxon>
        <taxon>Bacillati</taxon>
        <taxon>Actinomycetota</taxon>
        <taxon>Actinomycetes</taxon>
        <taxon>Micrococcales</taxon>
        <taxon>Microbacteriaceae</taxon>
        <taxon>Agromyces</taxon>
    </lineage>
</organism>